<proteinExistence type="predicted"/>
<protein>
    <recommendedName>
        <fullName evidence="3">Tc1-like transposase DDE domain-containing protein</fullName>
    </recommendedName>
</protein>
<accession>A0A2J7RBK9</accession>
<sequence>MVPLEVRRKMRFQYDGASAHCTNVVHEYLDMKNLVYETPVETQRDLVARIAVAAGRIREMPGIFRRVQHNMAQGVQNMQ</sequence>
<evidence type="ECO:0008006" key="3">
    <source>
        <dbReference type="Google" id="ProtNLM"/>
    </source>
</evidence>
<evidence type="ECO:0000313" key="2">
    <source>
        <dbReference type="Proteomes" id="UP000235965"/>
    </source>
</evidence>
<gene>
    <name evidence="1" type="ORF">B7P43_G12380</name>
</gene>
<dbReference type="InParanoid" id="A0A2J7RBK9"/>
<dbReference type="AlphaFoldDB" id="A0A2J7RBK9"/>
<organism evidence="1 2">
    <name type="scientific">Cryptotermes secundus</name>
    <dbReference type="NCBI Taxonomy" id="105785"/>
    <lineage>
        <taxon>Eukaryota</taxon>
        <taxon>Metazoa</taxon>
        <taxon>Ecdysozoa</taxon>
        <taxon>Arthropoda</taxon>
        <taxon>Hexapoda</taxon>
        <taxon>Insecta</taxon>
        <taxon>Pterygota</taxon>
        <taxon>Neoptera</taxon>
        <taxon>Polyneoptera</taxon>
        <taxon>Dictyoptera</taxon>
        <taxon>Blattodea</taxon>
        <taxon>Blattoidea</taxon>
        <taxon>Termitoidae</taxon>
        <taxon>Kalotermitidae</taxon>
        <taxon>Cryptotermitinae</taxon>
        <taxon>Cryptotermes</taxon>
    </lineage>
</organism>
<dbReference type="Proteomes" id="UP000235965">
    <property type="component" value="Unassembled WGS sequence"/>
</dbReference>
<evidence type="ECO:0000313" key="1">
    <source>
        <dbReference type="EMBL" id="PNF38227.1"/>
    </source>
</evidence>
<keyword evidence="2" id="KW-1185">Reference proteome</keyword>
<name>A0A2J7RBK9_9NEOP</name>
<reference evidence="1 2" key="1">
    <citation type="submission" date="2017-12" db="EMBL/GenBank/DDBJ databases">
        <title>Hemimetabolous genomes reveal molecular basis of termite eusociality.</title>
        <authorList>
            <person name="Harrison M.C."/>
            <person name="Jongepier E."/>
            <person name="Robertson H.M."/>
            <person name="Arning N."/>
            <person name="Bitard-Feildel T."/>
            <person name="Chao H."/>
            <person name="Childers C.P."/>
            <person name="Dinh H."/>
            <person name="Doddapaneni H."/>
            <person name="Dugan S."/>
            <person name="Gowin J."/>
            <person name="Greiner C."/>
            <person name="Han Y."/>
            <person name="Hu H."/>
            <person name="Hughes D.S.T."/>
            <person name="Huylmans A.-K."/>
            <person name="Kemena C."/>
            <person name="Kremer L.P.M."/>
            <person name="Lee S.L."/>
            <person name="Lopez-Ezquerra A."/>
            <person name="Mallet L."/>
            <person name="Monroy-Kuhn J.M."/>
            <person name="Moser A."/>
            <person name="Murali S.C."/>
            <person name="Muzny D.M."/>
            <person name="Otani S."/>
            <person name="Piulachs M.-D."/>
            <person name="Poelchau M."/>
            <person name="Qu J."/>
            <person name="Schaub F."/>
            <person name="Wada-Katsumata A."/>
            <person name="Worley K.C."/>
            <person name="Xie Q."/>
            <person name="Ylla G."/>
            <person name="Poulsen M."/>
            <person name="Gibbs R.A."/>
            <person name="Schal C."/>
            <person name="Richards S."/>
            <person name="Belles X."/>
            <person name="Korb J."/>
            <person name="Bornberg-Bauer E."/>
        </authorList>
    </citation>
    <scope>NUCLEOTIDE SEQUENCE [LARGE SCALE GENOMIC DNA]</scope>
    <source>
        <tissue evidence="1">Whole body</tissue>
    </source>
</reference>
<dbReference type="EMBL" id="NEVH01005894">
    <property type="protein sequence ID" value="PNF38227.1"/>
    <property type="molecule type" value="Genomic_DNA"/>
</dbReference>
<comment type="caution">
    <text evidence="1">The sequence shown here is derived from an EMBL/GenBank/DDBJ whole genome shotgun (WGS) entry which is preliminary data.</text>
</comment>